<dbReference type="CDD" id="cd02215">
    <property type="entry name" value="cupin_QDO_N_C"/>
    <property type="match status" value="1"/>
</dbReference>
<accession>A0A6A6U677</accession>
<dbReference type="Proteomes" id="UP000799302">
    <property type="component" value="Unassembled WGS sequence"/>
</dbReference>
<dbReference type="EMBL" id="MU004237">
    <property type="protein sequence ID" value="KAF2667662.1"/>
    <property type="molecule type" value="Genomic_DNA"/>
</dbReference>
<dbReference type="OrthoDB" id="2588190at2759"/>
<dbReference type="PANTHER" id="PTHR43346">
    <property type="entry name" value="LIGAND BINDING DOMAIN PROTEIN, PUTATIVE (AFU_ORTHOLOGUE AFUA_6G14370)-RELATED"/>
    <property type="match status" value="1"/>
</dbReference>
<gene>
    <name evidence="1" type="ORF">BT63DRAFT_297880</name>
</gene>
<dbReference type="Gene3D" id="2.60.120.10">
    <property type="entry name" value="Jelly Rolls"/>
    <property type="match status" value="2"/>
</dbReference>
<keyword evidence="2" id="KW-1185">Reference proteome</keyword>
<dbReference type="PANTHER" id="PTHR43346:SF1">
    <property type="entry name" value="QUERCETIN 2,3-DIOXYGENASE-RELATED"/>
    <property type="match status" value="1"/>
</dbReference>
<sequence length="384" mass="41250">MKSVTVLGAIASSTALTEAAKSLWVNNTPLSVQPYAILKGHGTPLGGGDVWNRFPVSGNSSGGAFTIMTTHGPGDLRAGPPGLFPHVHKKTYENFFATKGRIQLWAQGLDGFLKGTTQQLTRILTKGDFGAVPQNGIHTFKVLDHDSTLTGVLVPGGFEEFFFAMSKPTFNPTALNTWDVYPQLNFTPRADAVNSKGGEGNWYNGPNTLPGSNANPYFIAKNYGPKYINDKHGYYQIITPLVTGKESNNQFAQGHITMDLKRGNKTSPTQKVAQHMAFMLEEGELHVGVEGYDEVRLIEGDIVFVPKNTPFTYYAGAEFTKFMYVSGGGDGLDATLIQGGKPTSKAVYPVSQDEATAFSAPGISDGGKGGKGGMPMLRIPGFRI</sequence>
<proteinExistence type="predicted"/>
<evidence type="ECO:0000313" key="2">
    <source>
        <dbReference type="Proteomes" id="UP000799302"/>
    </source>
</evidence>
<organism evidence="1 2">
    <name type="scientific">Microthyrium microscopicum</name>
    <dbReference type="NCBI Taxonomy" id="703497"/>
    <lineage>
        <taxon>Eukaryota</taxon>
        <taxon>Fungi</taxon>
        <taxon>Dikarya</taxon>
        <taxon>Ascomycota</taxon>
        <taxon>Pezizomycotina</taxon>
        <taxon>Dothideomycetes</taxon>
        <taxon>Dothideomycetes incertae sedis</taxon>
        <taxon>Microthyriales</taxon>
        <taxon>Microthyriaceae</taxon>
        <taxon>Microthyrium</taxon>
    </lineage>
</organism>
<dbReference type="InterPro" id="IPR014710">
    <property type="entry name" value="RmlC-like_jellyroll"/>
</dbReference>
<dbReference type="CDD" id="cd20281">
    <property type="entry name" value="cupin_QDO_C"/>
    <property type="match status" value="1"/>
</dbReference>
<dbReference type="InterPro" id="IPR011051">
    <property type="entry name" value="RmlC_Cupin_sf"/>
</dbReference>
<dbReference type="SUPFAM" id="SSF51182">
    <property type="entry name" value="RmlC-like cupins"/>
    <property type="match status" value="1"/>
</dbReference>
<reference evidence="1" key="1">
    <citation type="journal article" date="2020" name="Stud. Mycol.">
        <title>101 Dothideomycetes genomes: a test case for predicting lifestyles and emergence of pathogens.</title>
        <authorList>
            <person name="Haridas S."/>
            <person name="Albert R."/>
            <person name="Binder M."/>
            <person name="Bloem J."/>
            <person name="Labutti K."/>
            <person name="Salamov A."/>
            <person name="Andreopoulos B."/>
            <person name="Baker S."/>
            <person name="Barry K."/>
            <person name="Bills G."/>
            <person name="Bluhm B."/>
            <person name="Cannon C."/>
            <person name="Castanera R."/>
            <person name="Culley D."/>
            <person name="Daum C."/>
            <person name="Ezra D."/>
            <person name="Gonzalez J."/>
            <person name="Henrissat B."/>
            <person name="Kuo A."/>
            <person name="Liang C."/>
            <person name="Lipzen A."/>
            <person name="Lutzoni F."/>
            <person name="Magnuson J."/>
            <person name="Mondo S."/>
            <person name="Nolan M."/>
            <person name="Ohm R."/>
            <person name="Pangilinan J."/>
            <person name="Park H.-J."/>
            <person name="Ramirez L."/>
            <person name="Alfaro M."/>
            <person name="Sun H."/>
            <person name="Tritt A."/>
            <person name="Yoshinaga Y."/>
            <person name="Zwiers L.-H."/>
            <person name="Turgeon B."/>
            <person name="Goodwin S."/>
            <person name="Spatafora J."/>
            <person name="Crous P."/>
            <person name="Grigoriev I."/>
        </authorList>
    </citation>
    <scope>NUCLEOTIDE SEQUENCE</scope>
    <source>
        <strain evidence="1">CBS 115976</strain>
    </source>
</reference>
<name>A0A6A6U677_9PEZI</name>
<dbReference type="InterPro" id="IPR052538">
    <property type="entry name" value="Flavonoid_dioxygenase-like"/>
</dbReference>
<dbReference type="AlphaFoldDB" id="A0A6A6U677"/>
<evidence type="ECO:0000313" key="1">
    <source>
        <dbReference type="EMBL" id="KAF2667662.1"/>
    </source>
</evidence>
<protein>
    <submittedName>
        <fullName evidence="1">RmlC-like cupin</fullName>
    </submittedName>
</protein>